<organism evidence="5 6">
    <name type="scientific">Candidatus Nitrospira allomarina</name>
    <dbReference type="NCBI Taxonomy" id="3020900"/>
    <lineage>
        <taxon>Bacteria</taxon>
        <taxon>Pseudomonadati</taxon>
        <taxon>Nitrospirota</taxon>
        <taxon>Nitrospiria</taxon>
        <taxon>Nitrospirales</taxon>
        <taxon>Nitrospiraceae</taxon>
        <taxon>Nitrospira</taxon>
    </lineage>
</organism>
<keyword evidence="4" id="KW-0472">Membrane</keyword>
<keyword evidence="4" id="KW-0812">Transmembrane</keyword>
<feature type="transmembrane region" description="Helical" evidence="4">
    <location>
        <begin position="7"/>
        <end position="23"/>
    </location>
</feature>
<reference evidence="5 6" key="1">
    <citation type="submission" date="2023-01" db="EMBL/GenBank/DDBJ databases">
        <title>Cultivation and genomic characterization of new, ubiquitous marine nitrite-oxidizing bacteria from the Nitrospirales.</title>
        <authorList>
            <person name="Mueller A.J."/>
            <person name="Daebeler A."/>
            <person name="Herbold C.W."/>
            <person name="Kirkegaard R.H."/>
            <person name="Daims H."/>
        </authorList>
    </citation>
    <scope>NUCLEOTIDE SEQUENCE [LARGE SCALE GENOMIC DNA]</scope>
    <source>
        <strain evidence="5 6">VA</strain>
    </source>
</reference>
<dbReference type="InterPro" id="IPR051395">
    <property type="entry name" value="Cytochrome_c_Peroxidase/MauG"/>
</dbReference>
<evidence type="ECO:0000256" key="2">
    <source>
        <dbReference type="ARBA" id="ARBA00023002"/>
    </source>
</evidence>
<dbReference type="AlphaFoldDB" id="A0AA96GB86"/>
<evidence type="ECO:0000313" key="5">
    <source>
        <dbReference type="EMBL" id="WNM58598.1"/>
    </source>
</evidence>
<evidence type="ECO:0000256" key="1">
    <source>
        <dbReference type="ARBA" id="ARBA00022729"/>
    </source>
</evidence>
<name>A0AA96GB86_9BACT</name>
<dbReference type="EMBL" id="CP116967">
    <property type="protein sequence ID" value="WNM58598.1"/>
    <property type="molecule type" value="Genomic_DNA"/>
</dbReference>
<dbReference type="Pfam" id="PF06537">
    <property type="entry name" value="DHOR"/>
    <property type="match status" value="1"/>
</dbReference>
<accession>A0AA96GB86</accession>
<dbReference type="GO" id="GO:0004130">
    <property type="term" value="F:cytochrome-c peroxidase activity"/>
    <property type="evidence" value="ECO:0007669"/>
    <property type="project" value="TreeGrafter"/>
</dbReference>
<dbReference type="GO" id="GO:0009055">
    <property type="term" value="F:electron transfer activity"/>
    <property type="evidence" value="ECO:0007669"/>
    <property type="project" value="InterPro"/>
</dbReference>
<keyword evidence="2" id="KW-0560">Oxidoreductase</keyword>
<evidence type="ECO:0000313" key="6">
    <source>
        <dbReference type="Proteomes" id="UP001302719"/>
    </source>
</evidence>
<dbReference type="PANTHER" id="PTHR30600">
    <property type="entry name" value="CYTOCHROME C PEROXIDASE-RELATED"/>
    <property type="match status" value="1"/>
</dbReference>
<keyword evidence="6" id="KW-1185">Reference proteome</keyword>
<dbReference type="Proteomes" id="UP001302719">
    <property type="component" value="Chromosome"/>
</dbReference>
<evidence type="ECO:0000256" key="3">
    <source>
        <dbReference type="SAM" id="MobiDB-lite"/>
    </source>
</evidence>
<dbReference type="KEGG" id="nall:PP769_02190"/>
<feature type="region of interest" description="Disordered" evidence="3">
    <location>
        <begin position="452"/>
        <end position="474"/>
    </location>
</feature>
<evidence type="ECO:0000256" key="4">
    <source>
        <dbReference type="SAM" id="Phobius"/>
    </source>
</evidence>
<keyword evidence="1" id="KW-0732">Signal</keyword>
<dbReference type="GO" id="GO:0020037">
    <property type="term" value="F:heme binding"/>
    <property type="evidence" value="ECO:0007669"/>
    <property type="project" value="InterPro"/>
</dbReference>
<dbReference type="InterPro" id="IPR010538">
    <property type="entry name" value="DHOR"/>
</dbReference>
<proteinExistence type="predicted"/>
<dbReference type="SUPFAM" id="SSF46626">
    <property type="entry name" value="Cytochrome c"/>
    <property type="match status" value="1"/>
</dbReference>
<keyword evidence="4" id="KW-1133">Transmembrane helix</keyword>
<protein>
    <submittedName>
        <fullName evidence="5">Di-heme oxidoredictase family protein</fullName>
    </submittedName>
</protein>
<dbReference type="InterPro" id="IPR036909">
    <property type="entry name" value="Cyt_c-like_dom_sf"/>
</dbReference>
<dbReference type="RefSeq" id="WP_312644644.1">
    <property type="nucleotide sequence ID" value="NZ_CP116967.1"/>
</dbReference>
<dbReference type="Gene3D" id="1.10.760.10">
    <property type="entry name" value="Cytochrome c-like domain"/>
    <property type="match status" value="1"/>
</dbReference>
<gene>
    <name evidence="5" type="ORF">PP769_02190</name>
</gene>
<dbReference type="PANTHER" id="PTHR30600:SF10">
    <property type="entry name" value="BLL6722 PROTEIN"/>
    <property type="match status" value="1"/>
</dbReference>
<sequence>MDRKRKFGILAILNGVVFMGLIGCQFDPARHANPVEGDQPNLADQRNLIDDVRFTQNKINAGAVSFADLFFAGKHIFSNRFTTEDYFGEGAGGPRQSKYAINDRPGYPFLRFNGLDSQSCLECHLAIGFTSGDTREDHQFRFVKELGITGGGAGFASNAFNFTNFACKAGVSDCDPDKATTGFVRNPPHAFGAGYTQQLAEEMTWALQEIRENAAKQNPGVPVALMAKGVSFGKIVVNADGSIDTASSSIVGINEDLIVRPFQWKGLTSNLRNFITGAMNFHFSIQPTELMTAGVLIDDQDGEVNEIDVGEITAVATFLAFLRPPIESHKGLNPVRVNRGREVFGEADCATCHRPTLEMESPFVIIRDPQTDQALQGALKNELSFTLPSTPPHKQGQPTLTVPHGTMAPVLEKYVIKKQAKAQLRQLTSSVEPEKLDIMVAEELKNKLKGFTRDLNDESGPPDTLPRLPANSNGRVSVPLYSDLKRHVMGDNLAESFPQQTDGGEDHQVPGNQFLTRPLWGVADTGPWMHDGRALTLTEAIVMHEGSGSEANASVEKFKALSNNDRLALRSFLSSLRLPLSKP</sequence>
<dbReference type="PROSITE" id="PS51257">
    <property type="entry name" value="PROKAR_LIPOPROTEIN"/>
    <property type="match status" value="1"/>
</dbReference>